<dbReference type="EMBL" id="CAJGYM010000128">
    <property type="protein sequence ID" value="CAD6198493.1"/>
    <property type="molecule type" value="Genomic_DNA"/>
</dbReference>
<dbReference type="AlphaFoldDB" id="A0A8S1HYW5"/>
<evidence type="ECO:0000313" key="2">
    <source>
        <dbReference type="Proteomes" id="UP000835052"/>
    </source>
</evidence>
<accession>A0A8S1HYW5</accession>
<reference evidence="1" key="1">
    <citation type="submission" date="2020-10" db="EMBL/GenBank/DDBJ databases">
        <authorList>
            <person name="Kikuchi T."/>
        </authorList>
    </citation>
    <scope>NUCLEOTIDE SEQUENCE</scope>
    <source>
        <strain evidence="1">NKZ352</strain>
    </source>
</reference>
<sequence>MTIAPLQQVDSYVYLGKEVNMSNDLSIEIGRRRKAGWAAFNNIREVMIQLKDPKLRAQIFEASVIPALTYVSEVWPDTKGTATALFTSYRALERALLGITRY</sequence>
<evidence type="ECO:0000313" key="1">
    <source>
        <dbReference type="EMBL" id="CAD6198493.1"/>
    </source>
</evidence>
<dbReference type="OrthoDB" id="5843067at2759"/>
<comment type="caution">
    <text evidence="1">The sequence shown here is derived from an EMBL/GenBank/DDBJ whole genome shotgun (WGS) entry which is preliminary data.</text>
</comment>
<gene>
    <name evidence="1" type="ORF">CAUJ_LOCUS14399</name>
</gene>
<proteinExistence type="predicted"/>
<organism evidence="1 2">
    <name type="scientific">Caenorhabditis auriculariae</name>
    <dbReference type="NCBI Taxonomy" id="2777116"/>
    <lineage>
        <taxon>Eukaryota</taxon>
        <taxon>Metazoa</taxon>
        <taxon>Ecdysozoa</taxon>
        <taxon>Nematoda</taxon>
        <taxon>Chromadorea</taxon>
        <taxon>Rhabditida</taxon>
        <taxon>Rhabditina</taxon>
        <taxon>Rhabditomorpha</taxon>
        <taxon>Rhabditoidea</taxon>
        <taxon>Rhabditidae</taxon>
        <taxon>Peloderinae</taxon>
        <taxon>Caenorhabditis</taxon>
    </lineage>
</organism>
<name>A0A8S1HYW5_9PELO</name>
<protein>
    <submittedName>
        <fullName evidence="1">Uncharacterized protein</fullName>
    </submittedName>
</protein>
<dbReference type="Proteomes" id="UP000835052">
    <property type="component" value="Unassembled WGS sequence"/>
</dbReference>
<keyword evidence="2" id="KW-1185">Reference proteome</keyword>